<evidence type="ECO:0000313" key="3">
    <source>
        <dbReference type="EMBL" id="KAK3604319.1"/>
    </source>
</evidence>
<gene>
    <name evidence="3" type="ORF">CHS0354_025446</name>
</gene>
<dbReference type="Pfam" id="PF24784">
    <property type="entry name" value="Temptin_C"/>
    <property type="match status" value="1"/>
</dbReference>
<evidence type="ECO:0000256" key="1">
    <source>
        <dbReference type="SAM" id="MobiDB-lite"/>
    </source>
</evidence>
<evidence type="ECO:0000313" key="4">
    <source>
        <dbReference type="Proteomes" id="UP001195483"/>
    </source>
</evidence>
<feature type="domain" description="Temptin Cys/Cys disulfide" evidence="2">
    <location>
        <begin position="2"/>
        <end position="88"/>
    </location>
</feature>
<name>A0AAE0W7U3_9BIVA</name>
<reference evidence="3" key="2">
    <citation type="journal article" date="2021" name="Genome Biol. Evol.">
        <title>Developing a high-quality reference genome for a parasitic bivalve with doubly uniparental inheritance (Bivalvia: Unionida).</title>
        <authorList>
            <person name="Smith C.H."/>
        </authorList>
    </citation>
    <scope>NUCLEOTIDE SEQUENCE</scope>
    <source>
        <strain evidence="3">CHS0354</strain>
        <tissue evidence="3">Mantle</tissue>
    </source>
</reference>
<dbReference type="AlphaFoldDB" id="A0AAE0W7U3"/>
<dbReference type="InterPro" id="IPR055313">
    <property type="entry name" value="Temptin-like"/>
</dbReference>
<comment type="caution">
    <text evidence="3">The sequence shown here is derived from an EMBL/GenBank/DDBJ whole genome shotgun (WGS) entry which is preliminary data.</text>
</comment>
<proteinExistence type="predicted"/>
<protein>
    <recommendedName>
        <fullName evidence="2">Temptin Cys/Cys disulfide domain-containing protein</fullName>
    </recommendedName>
</protein>
<dbReference type="PANTHER" id="PTHR34737:SF2">
    <property type="entry name" value="EF-HAND DOMAIN-CONTAINING PROTEIN"/>
    <property type="match status" value="1"/>
</dbReference>
<organism evidence="3 4">
    <name type="scientific">Potamilus streckersoni</name>
    <dbReference type="NCBI Taxonomy" id="2493646"/>
    <lineage>
        <taxon>Eukaryota</taxon>
        <taxon>Metazoa</taxon>
        <taxon>Spiralia</taxon>
        <taxon>Lophotrochozoa</taxon>
        <taxon>Mollusca</taxon>
        <taxon>Bivalvia</taxon>
        <taxon>Autobranchia</taxon>
        <taxon>Heteroconchia</taxon>
        <taxon>Palaeoheterodonta</taxon>
        <taxon>Unionida</taxon>
        <taxon>Unionoidea</taxon>
        <taxon>Unionidae</taxon>
        <taxon>Ambleminae</taxon>
        <taxon>Lampsilini</taxon>
        <taxon>Potamilus</taxon>
    </lineage>
</organism>
<dbReference type="PANTHER" id="PTHR34737">
    <property type="entry name" value="EF-HAND DOMAIN-CONTAINING PROTEIN"/>
    <property type="match status" value="1"/>
</dbReference>
<reference evidence="3" key="1">
    <citation type="journal article" date="2021" name="Genome Biol. Evol.">
        <title>A High-Quality Reference Genome for a Parasitic Bivalve with Doubly Uniparental Inheritance (Bivalvia: Unionida).</title>
        <authorList>
            <person name="Smith C.H."/>
        </authorList>
    </citation>
    <scope>NUCLEOTIDE SEQUENCE</scope>
    <source>
        <strain evidence="3">CHS0354</strain>
    </source>
</reference>
<keyword evidence="4" id="KW-1185">Reference proteome</keyword>
<feature type="non-terminal residue" evidence="3">
    <location>
        <position position="1"/>
    </location>
</feature>
<dbReference type="Proteomes" id="UP001195483">
    <property type="component" value="Unassembled WGS sequence"/>
</dbReference>
<sequence>MIPNGNAVPNPCNENQTWLNVGLQNPQGGGDKNPFGIDFESADEEWTEELCKKDSDGDGMTNGQELGDMNCVWKRGDSPSQNTGISHP</sequence>
<accession>A0AAE0W7U3</accession>
<dbReference type="EMBL" id="JAEAOA010001515">
    <property type="protein sequence ID" value="KAK3604319.1"/>
    <property type="molecule type" value="Genomic_DNA"/>
</dbReference>
<dbReference type="InterPro" id="IPR057626">
    <property type="entry name" value="S-S_Temptin"/>
</dbReference>
<feature type="compositionally biased region" description="Polar residues" evidence="1">
    <location>
        <begin position="78"/>
        <end position="88"/>
    </location>
</feature>
<reference evidence="3" key="3">
    <citation type="submission" date="2023-05" db="EMBL/GenBank/DDBJ databases">
        <authorList>
            <person name="Smith C.H."/>
        </authorList>
    </citation>
    <scope>NUCLEOTIDE SEQUENCE</scope>
    <source>
        <strain evidence="3">CHS0354</strain>
        <tissue evidence="3">Mantle</tissue>
    </source>
</reference>
<feature type="region of interest" description="Disordered" evidence="1">
    <location>
        <begin position="53"/>
        <end position="88"/>
    </location>
</feature>
<evidence type="ECO:0000259" key="2">
    <source>
        <dbReference type="Pfam" id="PF24784"/>
    </source>
</evidence>